<organism evidence="17 18">
    <name type="scientific">Aquabacter spiritensis</name>
    <dbReference type="NCBI Taxonomy" id="933073"/>
    <lineage>
        <taxon>Bacteria</taxon>
        <taxon>Pseudomonadati</taxon>
        <taxon>Pseudomonadota</taxon>
        <taxon>Alphaproteobacteria</taxon>
        <taxon>Hyphomicrobiales</taxon>
        <taxon>Xanthobacteraceae</taxon>
        <taxon>Aquabacter</taxon>
    </lineage>
</organism>
<dbReference type="InterPro" id="IPR002734">
    <property type="entry name" value="RibDG_C"/>
</dbReference>
<comment type="similarity">
    <text evidence="4 12">In the N-terminal section; belongs to the cytidine and deoxycytidylate deaminase family.</text>
</comment>
<reference evidence="17 18" key="1">
    <citation type="submission" date="2019-03" db="EMBL/GenBank/DDBJ databases">
        <title>Genomic Encyclopedia of Type Strains, Phase IV (KMG-IV): sequencing the most valuable type-strain genomes for metagenomic binning, comparative biology and taxonomic classification.</title>
        <authorList>
            <person name="Goeker M."/>
        </authorList>
    </citation>
    <scope>NUCLEOTIDE SEQUENCE [LARGE SCALE GENOMIC DNA]</scope>
    <source>
        <strain evidence="17 18">DSM 9035</strain>
    </source>
</reference>
<feature type="binding site" evidence="14">
    <location>
        <begin position="313"/>
        <end position="319"/>
    </location>
    <ligand>
        <name>NADP(+)</name>
        <dbReference type="ChEBI" id="CHEBI:58349"/>
    </ligand>
</feature>
<gene>
    <name evidence="17" type="ORF">EDC64_10935</name>
</gene>
<dbReference type="EMBL" id="SMAI01000009">
    <property type="protein sequence ID" value="TCT03485.1"/>
    <property type="molecule type" value="Genomic_DNA"/>
</dbReference>
<evidence type="ECO:0000256" key="1">
    <source>
        <dbReference type="ARBA" id="ARBA00002151"/>
    </source>
</evidence>
<evidence type="ECO:0000256" key="13">
    <source>
        <dbReference type="PIRSR" id="PIRSR006769-1"/>
    </source>
</evidence>
<comment type="catalytic activity">
    <reaction evidence="12">
        <text>2,5-diamino-6-hydroxy-4-(5-phosphoribosylamino)-pyrimidine + H2O + H(+) = 5-amino-6-(5-phospho-D-ribosylamino)uracil + NH4(+)</text>
        <dbReference type="Rhea" id="RHEA:21868"/>
        <dbReference type="ChEBI" id="CHEBI:15377"/>
        <dbReference type="ChEBI" id="CHEBI:15378"/>
        <dbReference type="ChEBI" id="CHEBI:28938"/>
        <dbReference type="ChEBI" id="CHEBI:58453"/>
        <dbReference type="ChEBI" id="CHEBI:58614"/>
        <dbReference type="EC" id="3.5.4.26"/>
    </reaction>
</comment>
<keyword evidence="10 12" id="KW-0560">Oxidoreductase</keyword>
<feature type="binding site" evidence="14">
    <location>
        <position position="219"/>
    </location>
    <ligand>
        <name>substrate</name>
    </ligand>
</feature>
<dbReference type="CDD" id="cd01284">
    <property type="entry name" value="Riboflavin_deaminase-reductase"/>
    <property type="match status" value="1"/>
</dbReference>
<keyword evidence="11" id="KW-0511">Multifunctional enzyme</keyword>
<dbReference type="InterPro" id="IPR011549">
    <property type="entry name" value="RibD_C"/>
</dbReference>
<dbReference type="Gene3D" id="3.40.140.10">
    <property type="entry name" value="Cytidine Deaminase, domain 2"/>
    <property type="match status" value="1"/>
</dbReference>
<evidence type="ECO:0000256" key="8">
    <source>
        <dbReference type="ARBA" id="ARBA00022833"/>
    </source>
</evidence>
<feature type="binding site" evidence="14">
    <location>
        <position position="215"/>
    </location>
    <ligand>
        <name>NADP(+)</name>
        <dbReference type="ChEBI" id="CHEBI:58349"/>
    </ligand>
</feature>
<dbReference type="Gene3D" id="3.40.430.10">
    <property type="entry name" value="Dihydrofolate Reductase, subunit A"/>
    <property type="match status" value="1"/>
</dbReference>
<evidence type="ECO:0000256" key="7">
    <source>
        <dbReference type="ARBA" id="ARBA00022723"/>
    </source>
</evidence>
<evidence type="ECO:0000259" key="16">
    <source>
        <dbReference type="PROSITE" id="PS51747"/>
    </source>
</evidence>
<evidence type="ECO:0000256" key="10">
    <source>
        <dbReference type="ARBA" id="ARBA00023002"/>
    </source>
</evidence>
<accession>A0A4R3LXM3</accession>
<evidence type="ECO:0000256" key="2">
    <source>
        <dbReference type="ARBA" id="ARBA00004882"/>
    </source>
</evidence>
<name>A0A4R3LXM3_9HYPH</name>
<keyword evidence="18" id="KW-1185">Reference proteome</keyword>
<protein>
    <recommendedName>
        <fullName evidence="12">Riboflavin biosynthesis protein RibD</fullName>
    </recommendedName>
    <domain>
        <recommendedName>
            <fullName evidence="12">Diaminohydroxyphosphoribosylaminopyrimidine deaminase</fullName>
            <shortName evidence="12">DRAP deaminase</shortName>
            <ecNumber evidence="12">3.5.4.26</ecNumber>
        </recommendedName>
        <alternativeName>
            <fullName evidence="12">Riboflavin-specific deaminase</fullName>
        </alternativeName>
    </domain>
    <domain>
        <recommendedName>
            <fullName evidence="12">5-amino-6-(5-phosphoribosylamino)uracil reductase</fullName>
            <ecNumber evidence="12">1.1.1.193</ecNumber>
        </recommendedName>
        <alternativeName>
            <fullName evidence="12">HTP reductase</fullName>
        </alternativeName>
    </domain>
</protein>
<evidence type="ECO:0000313" key="17">
    <source>
        <dbReference type="EMBL" id="TCT03485.1"/>
    </source>
</evidence>
<dbReference type="InterPro" id="IPR016192">
    <property type="entry name" value="APOBEC/CMP_deaminase_Zn-bd"/>
</dbReference>
<dbReference type="PIRSF" id="PIRSF006769">
    <property type="entry name" value="RibD"/>
    <property type="match status" value="1"/>
</dbReference>
<sequence length="379" mass="39132">MSALSPAVATPQDDERLMALALAVGQGGLGRTWPNPSVGAVVVVHDPAGPRIVGEAVTAPAGRPHAEPVALAQAGAAARGATLYVTLEPCSHHGRTPPCADAVIAAGVRRVVAAIEDPDHRVRGRGVARLRAAGIWVTVGVGAEQARVDHAGHIRRVTAARPHVLLKMAVSADGKAGRSGPAPAAITGEAARKRVHLMRAQADAILVGIGTALADDPMLNVRLPGLEGRSPVRIVLDGDLRLPATSRLARTAAEVPVWVVGAEDAPLDRERALVDLGIEVLRAPRAAGGRLDLASTMKLLGLLGLTRLMVEGGPQLAAALLEAELVDEVAVFSSPVVLGADAVDALAGRALTRLTAPVGFAQVEQTGYGEDSLLRLWRR</sequence>
<comment type="catalytic activity">
    <reaction evidence="12">
        <text>5-amino-6-(5-phospho-D-ribitylamino)uracil + NADP(+) = 5-amino-6-(5-phospho-D-ribosylamino)uracil + NADPH + H(+)</text>
        <dbReference type="Rhea" id="RHEA:17845"/>
        <dbReference type="ChEBI" id="CHEBI:15378"/>
        <dbReference type="ChEBI" id="CHEBI:57783"/>
        <dbReference type="ChEBI" id="CHEBI:58349"/>
        <dbReference type="ChEBI" id="CHEBI:58421"/>
        <dbReference type="ChEBI" id="CHEBI:58453"/>
        <dbReference type="EC" id="1.1.1.193"/>
    </reaction>
</comment>
<feature type="binding site" evidence="14">
    <location>
        <position position="222"/>
    </location>
    <ligand>
        <name>substrate</name>
    </ligand>
</feature>
<dbReference type="Pfam" id="PF01872">
    <property type="entry name" value="RibD_C"/>
    <property type="match status" value="1"/>
</dbReference>
<comment type="function">
    <text evidence="1 12">Converts 2,5-diamino-6-(ribosylamino)-4(3h)-pyrimidinone 5'-phosphate into 5-amino-6-(ribosylamino)-2,4(1h,3h)-pyrimidinedione 5'-phosphate.</text>
</comment>
<dbReference type="PROSITE" id="PS00903">
    <property type="entry name" value="CYT_DCMP_DEAMINASES_1"/>
    <property type="match status" value="1"/>
</dbReference>
<evidence type="ECO:0000256" key="4">
    <source>
        <dbReference type="ARBA" id="ARBA00005259"/>
    </source>
</evidence>
<keyword evidence="6 12" id="KW-0686">Riboflavin biosynthesis</keyword>
<dbReference type="EC" id="3.5.4.26" evidence="12"/>
<dbReference type="PANTHER" id="PTHR38011:SF7">
    <property type="entry name" value="2,5-DIAMINO-6-RIBOSYLAMINO-4(3H)-PYRIMIDINONE 5'-PHOSPHATE REDUCTASE"/>
    <property type="match status" value="1"/>
</dbReference>
<evidence type="ECO:0000256" key="11">
    <source>
        <dbReference type="ARBA" id="ARBA00023268"/>
    </source>
</evidence>
<dbReference type="InterPro" id="IPR002125">
    <property type="entry name" value="CMP_dCMP_dom"/>
</dbReference>
<evidence type="ECO:0000256" key="6">
    <source>
        <dbReference type="ARBA" id="ARBA00022619"/>
    </source>
</evidence>
<feature type="binding site" evidence="14">
    <location>
        <position position="211"/>
    </location>
    <ligand>
        <name>NADP(+)</name>
        <dbReference type="ChEBI" id="CHEBI:58349"/>
    </ligand>
</feature>
<dbReference type="AlphaFoldDB" id="A0A4R3LXM3"/>
<dbReference type="GO" id="GO:0009231">
    <property type="term" value="P:riboflavin biosynthetic process"/>
    <property type="evidence" value="ECO:0007669"/>
    <property type="project" value="UniProtKB-UniPathway"/>
</dbReference>
<dbReference type="InterPro" id="IPR050765">
    <property type="entry name" value="Riboflavin_Biosynth_HTPR"/>
</dbReference>
<dbReference type="Pfam" id="PF00383">
    <property type="entry name" value="dCMP_cyt_deam_1"/>
    <property type="match status" value="1"/>
</dbReference>
<evidence type="ECO:0000256" key="15">
    <source>
        <dbReference type="PIRSR" id="PIRSR006769-3"/>
    </source>
</evidence>
<feature type="active site" description="Proton donor" evidence="13">
    <location>
        <position position="67"/>
    </location>
</feature>
<dbReference type="InterPro" id="IPR024072">
    <property type="entry name" value="DHFR-like_dom_sf"/>
</dbReference>
<dbReference type="GO" id="GO:0008703">
    <property type="term" value="F:5-amino-6-(5-phosphoribosylamino)uracil reductase activity"/>
    <property type="evidence" value="ECO:0007669"/>
    <property type="project" value="UniProtKB-EC"/>
</dbReference>
<dbReference type="GO" id="GO:0008835">
    <property type="term" value="F:diaminohydroxyphosphoribosylaminopyrimidine deaminase activity"/>
    <property type="evidence" value="ECO:0007669"/>
    <property type="project" value="UniProtKB-EC"/>
</dbReference>
<keyword evidence="12" id="KW-0378">Hydrolase</keyword>
<comment type="caution">
    <text evidence="17">The sequence shown here is derived from an EMBL/GenBank/DDBJ whole genome shotgun (WGS) entry which is preliminary data.</text>
</comment>
<proteinExistence type="inferred from homology"/>
<feature type="binding site" evidence="14">
    <location>
        <position position="199"/>
    </location>
    <ligand>
        <name>NADP(+)</name>
        <dbReference type="ChEBI" id="CHEBI:58349"/>
    </ligand>
</feature>
<dbReference type="InterPro" id="IPR004794">
    <property type="entry name" value="Eubact_RibD"/>
</dbReference>
<dbReference type="InterPro" id="IPR016193">
    <property type="entry name" value="Cytidine_deaminase-like"/>
</dbReference>
<keyword evidence="8 12" id="KW-0862">Zinc</keyword>
<evidence type="ECO:0000256" key="3">
    <source>
        <dbReference type="ARBA" id="ARBA00004910"/>
    </source>
</evidence>
<comment type="cofactor">
    <cofactor evidence="12 15">
        <name>Zn(2+)</name>
        <dbReference type="ChEBI" id="CHEBI:29105"/>
    </cofactor>
    <text evidence="12 15">Binds 1 zinc ion.</text>
</comment>
<dbReference type="Proteomes" id="UP000294664">
    <property type="component" value="Unassembled WGS sequence"/>
</dbReference>
<dbReference type="GO" id="GO:0008270">
    <property type="term" value="F:zinc ion binding"/>
    <property type="evidence" value="ECO:0007669"/>
    <property type="project" value="InterPro"/>
</dbReference>
<evidence type="ECO:0000256" key="12">
    <source>
        <dbReference type="PIRNR" id="PIRNR006769"/>
    </source>
</evidence>
<feature type="binding site" evidence="14">
    <location>
        <position position="311"/>
    </location>
    <ligand>
        <name>substrate</name>
    </ligand>
</feature>
<feature type="binding site" evidence="15">
    <location>
        <position position="65"/>
    </location>
    <ligand>
        <name>Zn(2+)</name>
        <dbReference type="ChEBI" id="CHEBI:29105"/>
        <note>catalytic</note>
    </ligand>
</feature>
<evidence type="ECO:0000313" key="18">
    <source>
        <dbReference type="Proteomes" id="UP000294664"/>
    </source>
</evidence>
<dbReference type="NCBIfam" id="TIGR00227">
    <property type="entry name" value="ribD_Cterm"/>
    <property type="match status" value="1"/>
</dbReference>
<dbReference type="PROSITE" id="PS51747">
    <property type="entry name" value="CYT_DCMP_DEAMINASES_2"/>
    <property type="match status" value="1"/>
</dbReference>
<comment type="pathway">
    <text evidence="2 12">Cofactor biosynthesis; riboflavin biosynthesis; 5-amino-6-(D-ribitylamino)uracil from GTP: step 2/4.</text>
</comment>
<keyword evidence="9 12" id="KW-0521">NADP</keyword>
<feature type="binding site" evidence="14">
    <location>
        <position position="169"/>
    </location>
    <ligand>
        <name>NADP(+)</name>
        <dbReference type="ChEBI" id="CHEBI:58349"/>
    </ligand>
</feature>
<dbReference type="PANTHER" id="PTHR38011">
    <property type="entry name" value="DIHYDROFOLATE REDUCTASE FAMILY PROTEIN (AFU_ORTHOLOGUE AFUA_8G06820)"/>
    <property type="match status" value="1"/>
</dbReference>
<evidence type="ECO:0000256" key="9">
    <source>
        <dbReference type="ARBA" id="ARBA00022857"/>
    </source>
</evidence>
<dbReference type="GO" id="GO:0050661">
    <property type="term" value="F:NADP binding"/>
    <property type="evidence" value="ECO:0007669"/>
    <property type="project" value="InterPro"/>
</dbReference>
<dbReference type="UniPathway" id="UPA00275">
    <property type="reaction ID" value="UER00401"/>
</dbReference>
<dbReference type="SUPFAM" id="SSF53597">
    <property type="entry name" value="Dihydrofolate reductase-like"/>
    <property type="match status" value="1"/>
</dbReference>
<dbReference type="EC" id="1.1.1.193" evidence="12"/>
<dbReference type="NCBIfam" id="TIGR00326">
    <property type="entry name" value="eubact_ribD"/>
    <property type="match status" value="1"/>
</dbReference>
<feature type="binding site" evidence="15">
    <location>
        <position position="90"/>
    </location>
    <ligand>
        <name>Zn(2+)</name>
        <dbReference type="ChEBI" id="CHEBI:29105"/>
        <note>catalytic</note>
    </ligand>
</feature>
<feature type="binding site" evidence="15">
    <location>
        <position position="99"/>
    </location>
    <ligand>
        <name>Zn(2+)</name>
        <dbReference type="ChEBI" id="CHEBI:29105"/>
        <note>catalytic</note>
    </ligand>
</feature>
<feature type="domain" description="CMP/dCMP-type deaminase" evidence="16">
    <location>
        <begin position="12"/>
        <end position="138"/>
    </location>
</feature>
<evidence type="ECO:0000256" key="14">
    <source>
        <dbReference type="PIRSR" id="PIRSR006769-2"/>
    </source>
</evidence>
<keyword evidence="7 12" id="KW-0479">Metal-binding</keyword>
<evidence type="ECO:0000256" key="5">
    <source>
        <dbReference type="ARBA" id="ARBA00007417"/>
    </source>
</evidence>
<dbReference type="SUPFAM" id="SSF53927">
    <property type="entry name" value="Cytidine deaminase-like"/>
    <property type="match status" value="1"/>
</dbReference>
<comment type="pathway">
    <text evidence="3 12">Cofactor biosynthesis; riboflavin biosynthesis; 5-amino-6-(D-ribitylamino)uracil from GTP: step 3/4.</text>
</comment>
<comment type="similarity">
    <text evidence="5 12">In the C-terminal section; belongs to the HTP reductase family.</text>
</comment>